<organism evidence="10 11">
    <name type="scientific">Martelella mangrovi</name>
    <dbReference type="NCBI Taxonomy" id="1397477"/>
    <lineage>
        <taxon>Bacteria</taxon>
        <taxon>Pseudomonadati</taxon>
        <taxon>Pseudomonadota</taxon>
        <taxon>Alphaproteobacteria</taxon>
        <taxon>Hyphomicrobiales</taxon>
        <taxon>Aurantimonadaceae</taxon>
        <taxon>Martelella</taxon>
    </lineage>
</organism>
<evidence type="ECO:0000313" key="10">
    <source>
        <dbReference type="EMBL" id="MET3599182.1"/>
    </source>
</evidence>
<dbReference type="Pfam" id="PF10099">
    <property type="entry name" value="RskA_C"/>
    <property type="match status" value="1"/>
</dbReference>
<evidence type="ECO:0000256" key="6">
    <source>
        <dbReference type="ARBA" id="ARBA00023136"/>
    </source>
</evidence>
<keyword evidence="5" id="KW-1133">Transmembrane helix</keyword>
<keyword evidence="4" id="KW-0812">Transmembrane</keyword>
<protein>
    <recommendedName>
        <fullName evidence="8">Regulator of SigK</fullName>
    </recommendedName>
    <alternativeName>
        <fullName evidence="7">Sigma-K anti-sigma factor RskA</fullName>
    </alternativeName>
</protein>
<evidence type="ECO:0000256" key="5">
    <source>
        <dbReference type="ARBA" id="ARBA00022989"/>
    </source>
</evidence>
<comment type="subcellular location">
    <subcellularLocation>
        <location evidence="2">Cell membrane</location>
    </subcellularLocation>
    <subcellularLocation>
        <location evidence="1">Membrane</location>
        <topology evidence="1">Single-pass membrane protein</topology>
    </subcellularLocation>
</comment>
<feature type="domain" description="Anti-sigma K factor RskA C-terminal" evidence="9">
    <location>
        <begin position="105"/>
        <end position="228"/>
    </location>
</feature>
<name>A0ABV2IA99_9HYPH</name>
<keyword evidence="3" id="KW-1003">Cell membrane</keyword>
<dbReference type="InterPro" id="IPR018764">
    <property type="entry name" value="RskA_C"/>
</dbReference>
<dbReference type="InterPro" id="IPR051474">
    <property type="entry name" value="Anti-sigma-K/W_factor"/>
</dbReference>
<dbReference type="Gene3D" id="1.10.10.1320">
    <property type="entry name" value="Anti-sigma factor, zinc-finger domain"/>
    <property type="match status" value="1"/>
</dbReference>
<evidence type="ECO:0000256" key="8">
    <source>
        <dbReference type="ARBA" id="ARBA00030803"/>
    </source>
</evidence>
<keyword evidence="11" id="KW-1185">Reference proteome</keyword>
<gene>
    <name evidence="10" type="ORF">ABID12_001113</name>
</gene>
<evidence type="ECO:0000256" key="3">
    <source>
        <dbReference type="ARBA" id="ARBA00022475"/>
    </source>
</evidence>
<dbReference type="RefSeq" id="WP_354433423.1">
    <property type="nucleotide sequence ID" value="NZ_JBEPLY010000003.1"/>
</dbReference>
<reference evidence="10 11" key="1">
    <citation type="submission" date="2024-06" db="EMBL/GenBank/DDBJ databases">
        <title>Genomic Encyclopedia of Type Strains, Phase IV (KMG-IV): sequencing the most valuable type-strain genomes for metagenomic binning, comparative biology and taxonomic classification.</title>
        <authorList>
            <person name="Goeker M."/>
        </authorList>
    </citation>
    <scope>NUCLEOTIDE SEQUENCE [LARGE SCALE GENOMIC DNA]</scope>
    <source>
        <strain evidence="10 11">DSM 28102</strain>
    </source>
</reference>
<evidence type="ECO:0000256" key="2">
    <source>
        <dbReference type="ARBA" id="ARBA00004236"/>
    </source>
</evidence>
<dbReference type="PANTHER" id="PTHR37461:SF1">
    <property type="entry name" value="ANTI-SIGMA-K FACTOR RSKA"/>
    <property type="match status" value="1"/>
</dbReference>
<dbReference type="EMBL" id="JBEPLY010000003">
    <property type="protein sequence ID" value="MET3599182.1"/>
    <property type="molecule type" value="Genomic_DNA"/>
</dbReference>
<evidence type="ECO:0000313" key="11">
    <source>
        <dbReference type="Proteomes" id="UP001549164"/>
    </source>
</evidence>
<comment type="caution">
    <text evidence="10">The sequence shown here is derived from an EMBL/GenBank/DDBJ whole genome shotgun (WGS) entry which is preliminary data.</text>
</comment>
<evidence type="ECO:0000259" key="9">
    <source>
        <dbReference type="Pfam" id="PF10099"/>
    </source>
</evidence>
<dbReference type="InterPro" id="IPR041916">
    <property type="entry name" value="Anti_sigma_zinc_sf"/>
</dbReference>
<proteinExistence type="predicted"/>
<evidence type="ECO:0000256" key="7">
    <source>
        <dbReference type="ARBA" id="ARBA00029829"/>
    </source>
</evidence>
<dbReference type="PANTHER" id="PTHR37461">
    <property type="entry name" value="ANTI-SIGMA-K FACTOR RSKA"/>
    <property type="match status" value="1"/>
</dbReference>
<evidence type="ECO:0000256" key="1">
    <source>
        <dbReference type="ARBA" id="ARBA00004167"/>
    </source>
</evidence>
<accession>A0ABV2IA99</accession>
<sequence>MKRPTPQEGGESEDEMLAGEYVIGALSDAKRRDAEARIAHDAAFAALVRDWQRKLEPLDEAYGVETPPPAVFTAIEQKLFSETKDARPSLAARLWGSAALWRGVAAVAVIAAVAFTVYNQHMATPQTTLLAELSGQDNAVNLVARYNARSGQVSLTPVAAGAPDEKSLELWLIEGDDPAVSLGVLPQTGEGELTVPRDISERIGAGAFFAISIEPYGGSPTGSATGPVIAVGELKSI</sequence>
<evidence type="ECO:0000256" key="4">
    <source>
        <dbReference type="ARBA" id="ARBA00022692"/>
    </source>
</evidence>
<keyword evidence="6" id="KW-0472">Membrane</keyword>
<dbReference type="Proteomes" id="UP001549164">
    <property type="component" value="Unassembled WGS sequence"/>
</dbReference>